<comment type="similarity">
    <text evidence="5 14">Belongs to the cytochrome P450 family.</text>
</comment>
<dbReference type="PROSITE" id="PS00086">
    <property type="entry name" value="CYTOCHROME_P450"/>
    <property type="match status" value="1"/>
</dbReference>
<name>A0AAQ4DYB3_AMBAM</name>
<keyword evidence="8" id="KW-0492">Microsome</keyword>
<comment type="cofactor">
    <cofactor evidence="1 13">
        <name>heme</name>
        <dbReference type="ChEBI" id="CHEBI:30413"/>
    </cofactor>
</comment>
<comment type="function">
    <text evidence="2">May be involved in the metabolism of insect hormones and in the breakdown of synthetic insecticides.</text>
</comment>
<evidence type="ECO:0000256" key="13">
    <source>
        <dbReference type="PIRSR" id="PIRSR602403-1"/>
    </source>
</evidence>
<evidence type="ECO:0000256" key="15">
    <source>
        <dbReference type="SAM" id="Phobius"/>
    </source>
</evidence>
<evidence type="ECO:0000256" key="8">
    <source>
        <dbReference type="ARBA" id="ARBA00022848"/>
    </source>
</evidence>
<comment type="caution">
    <text evidence="16">The sequence shown here is derived from an EMBL/GenBank/DDBJ whole genome shotgun (WGS) entry which is preliminary data.</text>
</comment>
<dbReference type="InterPro" id="IPR002403">
    <property type="entry name" value="Cyt_P450_E_grp-IV"/>
</dbReference>
<feature type="transmembrane region" description="Helical" evidence="15">
    <location>
        <begin position="12"/>
        <end position="28"/>
    </location>
</feature>
<evidence type="ECO:0000256" key="1">
    <source>
        <dbReference type="ARBA" id="ARBA00001971"/>
    </source>
</evidence>
<keyword evidence="15" id="KW-1133">Transmembrane helix</keyword>
<dbReference type="PANTHER" id="PTHR24302">
    <property type="entry name" value="CYTOCHROME P450 FAMILY 3"/>
    <property type="match status" value="1"/>
</dbReference>
<feature type="transmembrane region" description="Helical" evidence="15">
    <location>
        <begin position="218"/>
        <end position="240"/>
    </location>
</feature>
<evidence type="ECO:0000256" key="5">
    <source>
        <dbReference type="ARBA" id="ARBA00010617"/>
    </source>
</evidence>
<dbReference type="Gene3D" id="1.10.630.10">
    <property type="entry name" value="Cytochrome P450"/>
    <property type="match status" value="1"/>
</dbReference>
<evidence type="ECO:0000256" key="3">
    <source>
        <dbReference type="ARBA" id="ARBA00004174"/>
    </source>
</evidence>
<dbReference type="GO" id="GO:0005789">
    <property type="term" value="C:endoplasmic reticulum membrane"/>
    <property type="evidence" value="ECO:0007669"/>
    <property type="project" value="UniProtKB-SubCell"/>
</dbReference>
<reference evidence="16 17" key="1">
    <citation type="journal article" date="2023" name="Arcadia Sci">
        <title>De novo assembly of a long-read Amblyomma americanum tick genome.</title>
        <authorList>
            <person name="Chou S."/>
            <person name="Poskanzer K.E."/>
            <person name="Rollins M."/>
            <person name="Thuy-Boun P.S."/>
        </authorList>
    </citation>
    <scope>NUCLEOTIDE SEQUENCE [LARGE SCALE GENOMIC DNA]</scope>
    <source>
        <strain evidence="16">F_SG_1</strain>
        <tissue evidence="16">Salivary glands</tissue>
    </source>
</reference>
<dbReference type="SUPFAM" id="SSF48264">
    <property type="entry name" value="Cytochrome P450"/>
    <property type="match status" value="1"/>
</dbReference>
<dbReference type="AlphaFoldDB" id="A0AAQ4DYB3"/>
<evidence type="ECO:0000313" key="17">
    <source>
        <dbReference type="Proteomes" id="UP001321473"/>
    </source>
</evidence>
<keyword evidence="15" id="KW-0812">Transmembrane</keyword>
<evidence type="ECO:0000313" key="16">
    <source>
        <dbReference type="EMBL" id="KAK8767453.1"/>
    </source>
</evidence>
<evidence type="ECO:0000256" key="7">
    <source>
        <dbReference type="ARBA" id="ARBA00022723"/>
    </source>
</evidence>
<evidence type="ECO:0000256" key="14">
    <source>
        <dbReference type="RuleBase" id="RU000461"/>
    </source>
</evidence>
<protein>
    <recommendedName>
        <fullName evidence="18">Cytochrome</fullName>
    </recommendedName>
</protein>
<dbReference type="InterPro" id="IPR001128">
    <property type="entry name" value="Cyt_P450"/>
</dbReference>
<keyword evidence="8" id="KW-0256">Endoplasmic reticulum</keyword>
<accession>A0AAQ4DYB3</accession>
<evidence type="ECO:0000256" key="4">
    <source>
        <dbReference type="ARBA" id="ARBA00004406"/>
    </source>
</evidence>
<comment type="function">
    <text evidence="12">Cytochromes P450 are a group of heme-thiolate monooxygenases. They oxidize a variety of structurally unrelated compounds, including steroids, fatty acids, and xenobiotics.</text>
</comment>
<sequence length="522" mass="59818">MAVHFGWQEWTITAAVACILFFLFYLYASRKRNYWKNQNVVSEPFSVFFGSTFRLLFTPLHEMDAARYKKYGQLFGVFEMGKAVLFVADPKLVKDVLVKDFKSLPNRRTANFNEPLLDNVMSMADVEKWQKVRPASIPAFSVGALRKMVSLIEDCALVTTEHLKGAASREEDIDLKLFFWDYTMDVTARCVFATRLDSHSDRENEFVTRSKQILPKGVTLRILLIIIFPKFAKMIGLSLLPPGVLQFFRDVLQRIINNKSEEQEESFFRLLMNAHEERGGNTPESSTDRDNRLFNLNSDIEREDSSGTTEKLTEEEAMAQCILFFIGGQEKAGSAIAFTLYLLAVHPDVQEKLRKEVDECFTAHGDRPGFDEVNKLEYLHCVVSESLRMYPPVPRLERAPCQDYVFGDTGIKVNKDDIVTVPVYALHHDPQYFPDPLTFKPERFNEQNMASIQPYTYLPFGAGPRNCIATHFALHTVKLCVLHTIRNVLLVRTEQTKVPLEFRNGYGMLTAKGIEVGVRKRE</sequence>
<dbReference type="PRINTS" id="PR00465">
    <property type="entry name" value="EP450IV"/>
</dbReference>
<dbReference type="GO" id="GO:0016705">
    <property type="term" value="F:oxidoreductase activity, acting on paired donors, with incorporation or reduction of molecular oxygen"/>
    <property type="evidence" value="ECO:0007669"/>
    <property type="project" value="InterPro"/>
</dbReference>
<dbReference type="InterPro" id="IPR036396">
    <property type="entry name" value="Cyt_P450_sf"/>
</dbReference>
<dbReference type="GO" id="GO:0005506">
    <property type="term" value="F:iron ion binding"/>
    <property type="evidence" value="ECO:0007669"/>
    <property type="project" value="InterPro"/>
</dbReference>
<dbReference type="CDD" id="cd11055">
    <property type="entry name" value="CYP3A-like"/>
    <property type="match status" value="1"/>
</dbReference>
<evidence type="ECO:0000256" key="10">
    <source>
        <dbReference type="ARBA" id="ARBA00023004"/>
    </source>
</evidence>
<keyword evidence="11 14" id="KW-0503">Monooxygenase</keyword>
<keyword evidence="7 13" id="KW-0479">Metal-binding</keyword>
<evidence type="ECO:0000256" key="2">
    <source>
        <dbReference type="ARBA" id="ARBA00003690"/>
    </source>
</evidence>
<dbReference type="GO" id="GO:0020037">
    <property type="term" value="F:heme binding"/>
    <property type="evidence" value="ECO:0007669"/>
    <property type="project" value="InterPro"/>
</dbReference>
<feature type="binding site" description="axial binding residue" evidence="13">
    <location>
        <position position="467"/>
    </location>
    <ligand>
        <name>heme</name>
        <dbReference type="ChEBI" id="CHEBI:30413"/>
    </ligand>
    <ligandPart>
        <name>Fe</name>
        <dbReference type="ChEBI" id="CHEBI:18248"/>
    </ligandPart>
</feature>
<dbReference type="InterPro" id="IPR050705">
    <property type="entry name" value="Cytochrome_P450_3A"/>
</dbReference>
<dbReference type="Pfam" id="PF00067">
    <property type="entry name" value="p450"/>
    <property type="match status" value="1"/>
</dbReference>
<organism evidence="16 17">
    <name type="scientific">Amblyomma americanum</name>
    <name type="common">Lone star tick</name>
    <dbReference type="NCBI Taxonomy" id="6943"/>
    <lineage>
        <taxon>Eukaryota</taxon>
        <taxon>Metazoa</taxon>
        <taxon>Ecdysozoa</taxon>
        <taxon>Arthropoda</taxon>
        <taxon>Chelicerata</taxon>
        <taxon>Arachnida</taxon>
        <taxon>Acari</taxon>
        <taxon>Parasitiformes</taxon>
        <taxon>Ixodida</taxon>
        <taxon>Ixodoidea</taxon>
        <taxon>Ixodidae</taxon>
        <taxon>Amblyomminae</taxon>
        <taxon>Amblyomma</taxon>
    </lineage>
</organism>
<comment type="subcellular location">
    <subcellularLocation>
        <location evidence="4">Endoplasmic reticulum membrane</location>
        <topology evidence="4">Peripheral membrane protein</topology>
    </subcellularLocation>
    <subcellularLocation>
        <location evidence="3">Microsome membrane</location>
        <topology evidence="3">Peripheral membrane protein</topology>
    </subcellularLocation>
</comment>
<dbReference type="PRINTS" id="PR00385">
    <property type="entry name" value="P450"/>
</dbReference>
<dbReference type="FunFam" id="1.10.630.10:FF:000182">
    <property type="entry name" value="Cytochrome P450 3A4"/>
    <property type="match status" value="1"/>
</dbReference>
<dbReference type="Proteomes" id="UP001321473">
    <property type="component" value="Unassembled WGS sequence"/>
</dbReference>
<keyword evidence="9 14" id="KW-0560">Oxidoreductase</keyword>
<dbReference type="PANTHER" id="PTHR24302:SF15">
    <property type="entry name" value="FATTY-ACID PEROXYGENASE"/>
    <property type="match status" value="1"/>
</dbReference>
<gene>
    <name evidence="16" type="ORF">V5799_005770</name>
</gene>
<keyword evidence="17" id="KW-1185">Reference proteome</keyword>
<dbReference type="InterPro" id="IPR017972">
    <property type="entry name" value="Cyt_P450_CS"/>
</dbReference>
<evidence type="ECO:0008006" key="18">
    <source>
        <dbReference type="Google" id="ProtNLM"/>
    </source>
</evidence>
<evidence type="ECO:0000256" key="9">
    <source>
        <dbReference type="ARBA" id="ARBA00023002"/>
    </source>
</evidence>
<proteinExistence type="inferred from homology"/>
<dbReference type="EMBL" id="JARKHS020025452">
    <property type="protein sequence ID" value="KAK8767453.1"/>
    <property type="molecule type" value="Genomic_DNA"/>
</dbReference>
<keyword evidence="15" id="KW-0472">Membrane</keyword>
<dbReference type="GO" id="GO:0008395">
    <property type="term" value="F:steroid hydroxylase activity"/>
    <property type="evidence" value="ECO:0007669"/>
    <property type="project" value="TreeGrafter"/>
</dbReference>
<keyword evidence="10 13" id="KW-0408">Iron</keyword>
<evidence type="ECO:0000256" key="6">
    <source>
        <dbReference type="ARBA" id="ARBA00022617"/>
    </source>
</evidence>
<keyword evidence="6 13" id="KW-0349">Heme</keyword>
<evidence type="ECO:0000256" key="12">
    <source>
        <dbReference type="ARBA" id="ARBA00043906"/>
    </source>
</evidence>
<evidence type="ECO:0000256" key="11">
    <source>
        <dbReference type="ARBA" id="ARBA00023033"/>
    </source>
</evidence>